<dbReference type="InterPro" id="IPR018484">
    <property type="entry name" value="FGGY_N"/>
</dbReference>
<dbReference type="Proteomes" id="UP000033531">
    <property type="component" value="Unassembled WGS sequence"/>
</dbReference>
<evidence type="ECO:0000259" key="6">
    <source>
        <dbReference type="Pfam" id="PF02782"/>
    </source>
</evidence>
<dbReference type="GO" id="GO:0005975">
    <property type="term" value="P:carbohydrate metabolic process"/>
    <property type="evidence" value="ECO:0007669"/>
    <property type="project" value="InterPro"/>
</dbReference>
<dbReference type="InterPro" id="IPR018483">
    <property type="entry name" value="Carb_kinase_FGGY_CS"/>
</dbReference>
<dbReference type="STRING" id="1218507.JF74_18480"/>
<dbReference type="GO" id="GO:0016301">
    <property type="term" value="F:kinase activity"/>
    <property type="evidence" value="ECO:0007669"/>
    <property type="project" value="UniProtKB-KW"/>
</dbReference>
<dbReference type="OrthoDB" id="9805576at2"/>
<gene>
    <name evidence="7" type="ORF">JF74_18480</name>
</gene>
<accession>A0A0F4LAP3</accession>
<evidence type="ECO:0000259" key="5">
    <source>
        <dbReference type="Pfam" id="PF00370"/>
    </source>
</evidence>
<dbReference type="RefSeq" id="WP_071290287.1">
    <property type="nucleotide sequence ID" value="NZ_JBHTMT010000002.1"/>
</dbReference>
<proteinExistence type="inferred from homology"/>
<dbReference type="EMBL" id="JXLI01000015">
    <property type="protein sequence ID" value="KJY55339.1"/>
    <property type="molecule type" value="Genomic_DNA"/>
</dbReference>
<evidence type="ECO:0000256" key="4">
    <source>
        <dbReference type="RuleBase" id="RU003733"/>
    </source>
</evidence>
<evidence type="ECO:0000313" key="8">
    <source>
        <dbReference type="Proteomes" id="UP000033531"/>
    </source>
</evidence>
<dbReference type="InterPro" id="IPR043129">
    <property type="entry name" value="ATPase_NBD"/>
</dbReference>
<dbReference type="AlphaFoldDB" id="A0A0F4LAP3"/>
<name>A0A0F4LAP3_9LACO</name>
<protein>
    <submittedName>
        <fullName evidence="7">Gluconokinase</fullName>
    </submittedName>
</protein>
<dbReference type="Pfam" id="PF02782">
    <property type="entry name" value="FGGY_C"/>
    <property type="match status" value="1"/>
</dbReference>
<dbReference type="Pfam" id="PF00370">
    <property type="entry name" value="FGGY_N"/>
    <property type="match status" value="1"/>
</dbReference>
<dbReference type="PATRIC" id="fig|1218507.3.peg.2062"/>
<dbReference type="GO" id="GO:0016773">
    <property type="term" value="F:phosphotransferase activity, alcohol group as acceptor"/>
    <property type="evidence" value="ECO:0007669"/>
    <property type="project" value="InterPro"/>
</dbReference>
<feature type="domain" description="Carbohydrate kinase FGGY N-terminal" evidence="5">
    <location>
        <begin position="3"/>
        <end position="236"/>
    </location>
</feature>
<evidence type="ECO:0000256" key="2">
    <source>
        <dbReference type="ARBA" id="ARBA00022679"/>
    </source>
</evidence>
<evidence type="ECO:0000256" key="3">
    <source>
        <dbReference type="ARBA" id="ARBA00022777"/>
    </source>
</evidence>
<feature type="domain" description="Carbohydrate kinase FGGY C-terminal" evidence="6">
    <location>
        <begin position="248"/>
        <end position="432"/>
    </location>
</feature>
<evidence type="ECO:0000313" key="7">
    <source>
        <dbReference type="EMBL" id="KJY55339.1"/>
    </source>
</evidence>
<dbReference type="InterPro" id="IPR000577">
    <property type="entry name" value="Carb_kinase_FGGY"/>
</dbReference>
<dbReference type="InterPro" id="IPR018485">
    <property type="entry name" value="FGGY_C"/>
</dbReference>
<dbReference type="SUPFAM" id="SSF53067">
    <property type="entry name" value="Actin-like ATPase domain"/>
    <property type="match status" value="2"/>
</dbReference>
<comment type="similarity">
    <text evidence="1 4">Belongs to the FGGY kinase family.</text>
</comment>
<dbReference type="PANTHER" id="PTHR43095">
    <property type="entry name" value="SUGAR KINASE"/>
    <property type="match status" value="1"/>
</dbReference>
<dbReference type="PROSITE" id="PS00445">
    <property type="entry name" value="FGGY_KINASES_2"/>
    <property type="match status" value="1"/>
</dbReference>
<dbReference type="HOGENOM" id="CLU_009281_3_2_9"/>
<evidence type="ECO:0000256" key="1">
    <source>
        <dbReference type="ARBA" id="ARBA00009156"/>
    </source>
</evidence>
<dbReference type="Gene3D" id="3.30.420.40">
    <property type="match status" value="2"/>
</dbReference>
<dbReference type="CDD" id="cd07770">
    <property type="entry name" value="ASKHA_NBD_FGGY_GntK"/>
    <property type="match status" value="1"/>
</dbReference>
<organism evidence="7 8">
    <name type="scientific">Lactobacillus melliventris</name>
    <dbReference type="NCBI Taxonomy" id="1218507"/>
    <lineage>
        <taxon>Bacteria</taxon>
        <taxon>Bacillati</taxon>
        <taxon>Bacillota</taxon>
        <taxon>Bacilli</taxon>
        <taxon>Lactobacillales</taxon>
        <taxon>Lactobacillaceae</taxon>
        <taxon>Lactobacillus</taxon>
    </lineage>
</organism>
<comment type="caution">
    <text evidence="7">The sequence shown here is derived from an EMBL/GenBank/DDBJ whole genome shotgun (WGS) entry which is preliminary data.</text>
</comment>
<dbReference type="InterPro" id="IPR050406">
    <property type="entry name" value="FGGY_Carb_Kinase"/>
</dbReference>
<keyword evidence="3 4" id="KW-0418">Kinase</keyword>
<dbReference type="PANTHER" id="PTHR43095:SF2">
    <property type="entry name" value="GLUCONOKINASE"/>
    <property type="match status" value="1"/>
</dbReference>
<keyword evidence="2 4" id="KW-0808">Transferase</keyword>
<dbReference type="PIRSF" id="PIRSF000538">
    <property type="entry name" value="GlpK"/>
    <property type="match status" value="1"/>
</dbReference>
<sequence>MSIVIGVDIGTTSTKTIAFDELGHIIYQTSYDYPLITEETGQAEERPQDILRAVKLGLTEVQSKIAIVELKGIGFSSAMHTLILIDKNNHPLTNVYTWADNRATDTFKKDIIKDDLFDLTKNTGAPLHPMLPLGKLLWLKEKNKQLWDKTAFIVDIKSYILYQFSQHYYVDFATANASGLFNTYTKNWDDNILQYLNIKKEQLPQLVDTTFQVPNFESSIKVPLIIGGSDGTLANLSNPQIDERFYTVSCGTSAAVRTNIDTLRLCQNRKLFTYYQYQNNWVVGAPTNNAGDVWQWLKDKIFNLATFEELNDLAEKSPVGAKGLFFVPYIFGERAPIWNPDASGGFMGLTAIHTNKDLARAVLEGELYNINLIIKELNQFNGQRPEALILVGGMAKNQFFDQLLADITGYKVYVPESVEASALGAAILAMISLKIIASPLMIQKELKIAKVFNVNSPNHAIYVTMEKKWNKVRQLMTEEWLAVE</sequence>
<reference evidence="7 8" key="1">
    <citation type="submission" date="2015-01" db="EMBL/GenBank/DDBJ databases">
        <title>Comparative genomics of the lactic acid bacteria isolated from the honey bee gut.</title>
        <authorList>
            <person name="Ellegaard K.M."/>
            <person name="Tamarit D."/>
            <person name="Javelind E."/>
            <person name="Olofsson T."/>
            <person name="Andersson S.G."/>
            <person name="Vasquez A."/>
        </authorList>
    </citation>
    <scope>NUCLEOTIDE SEQUENCE [LARGE SCALE GENOMIC DNA]</scope>
    <source>
        <strain evidence="7 8">Hma8</strain>
    </source>
</reference>